<dbReference type="GO" id="GO:0016787">
    <property type="term" value="F:hydrolase activity"/>
    <property type="evidence" value="ECO:0007669"/>
    <property type="project" value="UniProtKB-KW"/>
</dbReference>
<evidence type="ECO:0000259" key="9">
    <source>
        <dbReference type="PROSITE" id="PS51643"/>
    </source>
</evidence>
<dbReference type="SMART" id="SM00487">
    <property type="entry name" value="DEXDc"/>
    <property type="match status" value="1"/>
</dbReference>
<keyword evidence="8" id="KW-0051">Antiviral defense</keyword>
<dbReference type="SMART" id="SM00490">
    <property type="entry name" value="HELICc"/>
    <property type="match status" value="1"/>
</dbReference>
<dbReference type="PROSITE" id="PS51643">
    <property type="entry name" value="HD_CAS3"/>
    <property type="match status" value="1"/>
</dbReference>
<dbReference type="PANTHER" id="PTHR47963:SF9">
    <property type="entry name" value="CRISPR-ASSOCIATED ENDONUCLEASE_HELICASE CAS3"/>
    <property type="match status" value="1"/>
</dbReference>
<evidence type="ECO:0000256" key="2">
    <source>
        <dbReference type="ARBA" id="ARBA00009046"/>
    </source>
</evidence>
<evidence type="ECO:0000256" key="8">
    <source>
        <dbReference type="ARBA" id="ARBA00023118"/>
    </source>
</evidence>
<dbReference type="EMBL" id="VMQU01000174">
    <property type="protein sequence ID" value="TVS78329.1"/>
    <property type="molecule type" value="Genomic_DNA"/>
</dbReference>
<dbReference type="InterPro" id="IPR006483">
    <property type="entry name" value="CRISPR-assoc_Cas3_HD"/>
</dbReference>
<evidence type="ECO:0000256" key="6">
    <source>
        <dbReference type="ARBA" id="ARBA00022806"/>
    </source>
</evidence>
<evidence type="ECO:0000313" key="10">
    <source>
        <dbReference type="EMBL" id="TVS78329.1"/>
    </source>
</evidence>
<dbReference type="NCBIfam" id="TIGR02621">
    <property type="entry name" value="cas3_GSU0051"/>
    <property type="match status" value="1"/>
</dbReference>
<evidence type="ECO:0000256" key="3">
    <source>
        <dbReference type="ARBA" id="ARBA00022723"/>
    </source>
</evidence>
<evidence type="ECO:0000256" key="5">
    <source>
        <dbReference type="ARBA" id="ARBA00022801"/>
    </source>
</evidence>
<dbReference type="GO" id="GO:0051607">
    <property type="term" value="P:defense response to virus"/>
    <property type="evidence" value="ECO:0007669"/>
    <property type="project" value="UniProtKB-KW"/>
</dbReference>
<comment type="similarity">
    <text evidence="2">In the central section; belongs to the CRISPR-associated helicase Cas3 family.</text>
</comment>
<comment type="caution">
    <text evidence="10">The sequence shown here is derived from an EMBL/GenBank/DDBJ whole genome shotgun (WGS) entry which is preliminary data.</text>
</comment>
<dbReference type="Pfam" id="PF22590">
    <property type="entry name" value="Cas3-like_C_2"/>
    <property type="match status" value="1"/>
</dbReference>
<keyword evidence="4" id="KW-0547">Nucleotide-binding</keyword>
<evidence type="ECO:0000256" key="1">
    <source>
        <dbReference type="ARBA" id="ARBA00006847"/>
    </source>
</evidence>
<keyword evidence="10" id="KW-0540">Nuclease</keyword>
<keyword evidence="3" id="KW-0479">Metal-binding</keyword>
<dbReference type="InterPro" id="IPR054712">
    <property type="entry name" value="Cas3-like_dom"/>
</dbReference>
<dbReference type="GO" id="GO:0003723">
    <property type="term" value="F:RNA binding"/>
    <property type="evidence" value="ECO:0007669"/>
    <property type="project" value="TreeGrafter"/>
</dbReference>
<evidence type="ECO:0000256" key="4">
    <source>
        <dbReference type="ARBA" id="ARBA00022741"/>
    </source>
</evidence>
<dbReference type="GO" id="GO:0004519">
    <property type="term" value="F:endonuclease activity"/>
    <property type="evidence" value="ECO:0007669"/>
    <property type="project" value="UniProtKB-KW"/>
</dbReference>
<proteinExistence type="inferred from homology"/>
<dbReference type="InterPro" id="IPR014001">
    <property type="entry name" value="Helicase_ATP-bd"/>
</dbReference>
<evidence type="ECO:0000313" key="11">
    <source>
        <dbReference type="Proteomes" id="UP000320513"/>
    </source>
</evidence>
<keyword evidence="7" id="KW-0067">ATP-binding</keyword>
<feature type="domain" description="HD Cas3-type" evidence="9">
    <location>
        <begin position="751"/>
        <end position="938"/>
    </location>
</feature>
<protein>
    <submittedName>
        <fullName evidence="10">Type I-U CRISPR-associated helicase/endonuclease Cas3</fullName>
    </submittedName>
</protein>
<sequence>MTLRANDFDAYFAEVNDGYKPFAWQRRLFDKLAQTGRWPDRLVAPTGAGKSSVVDIHIFAVALSATGEIARVPRRLALVVNRRALVDNQAQRATKIRESLDKAQPGSLLGDIATALRSLRTERSADGGRAVFDVVDLRGGVSPRRGWATDPSACQIICATPDMWGSRVLFRGYGTSHLARPREAGLLVHDATMVLDEAHLNRQLLTTARRVAELARSGENTIGVPVLQVVETTATPADPSSVNEHLIEIGVEPADIAVGSGDDLTLRLTTPKRVRRVGEATWPSPRSGPDRSRYIDVIVGETIRLHQTFGRTVGCIVNTVPLAADITTRLKTAGLNAELLVGRMRPYDRAALEARRPNLLTVRGNPDVDVLVATQTLEVGVDINLSALVTELAPASALAQRAGRVNRLGNKRETEVVVIGPPPSSPLLAEEIDGKNLRTLTVYPYTRVGDNDAYEHLRQTWEWLGKRAEDLRGVSPWALRESPPPAQHLQRTLLQRLEPYDLWFLSRTSSDLFEEPDLELWLRDSLDRDDVMSGVAVRAHLPADNSAAIDLLRATRPIDGEIYPASLGTTRTVVSSIMGADTDSLYDRAFLFRDNEIHPLDDAGDLGPGDIVIIDGKHKMCTAGVVTTAPSEEGSDVYEEVVQQDGAKWVVRFVGGMSDDVDSLLEELADLIASFDGEVDDREIAELVYSYRDRDQRIDRLSNDLKSDAKSDAKSLAISFGALDDPSSRWLVVSAPLPTAVDEVTQQVWTPSRDPVFLDAHNAAVAQRACSLSDRVGLPPEVQEALSDAGRLHDAGKCDKRFQRFTLGNPDTSGYLLAKSPSGSIRQVARTQNSGGLPTRWRHEQLSVAIAATEMSGSDSRELVLRLVGTSHGYGRPVFPHTSDGLLICDEDAEVVQHALGLFDIGEWDEVIESTDERWGVWGCAYLEALLRAADGQVSGEGR</sequence>
<accession>A0A557WYP7</accession>
<dbReference type="Gene3D" id="3.40.50.300">
    <property type="entry name" value="P-loop containing nucleotide triphosphate hydrolases"/>
    <property type="match status" value="2"/>
</dbReference>
<dbReference type="PANTHER" id="PTHR47963">
    <property type="entry name" value="DEAD-BOX ATP-DEPENDENT RNA HELICASE 47, MITOCHONDRIAL"/>
    <property type="match status" value="1"/>
</dbReference>
<reference evidence="10 11" key="1">
    <citation type="submission" date="2019-07" db="EMBL/GenBank/DDBJ databases">
        <title>New Mycobacterium species.</title>
        <authorList>
            <person name="Tortoli E."/>
            <person name="Ghielmetti G."/>
            <person name="Friedel U."/>
            <person name="Trovato A."/>
        </authorList>
    </citation>
    <scope>NUCLEOTIDE SEQUENCE [LARGE SCALE GENOMIC DNA]</scope>
    <source>
        <strain evidence="10 11">16-83</strain>
    </source>
</reference>
<dbReference type="OrthoDB" id="9810236at2"/>
<keyword evidence="10" id="KW-0255">Endonuclease</keyword>
<dbReference type="GO" id="GO:0003724">
    <property type="term" value="F:RNA helicase activity"/>
    <property type="evidence" value="ECO:0007669"/>
    <property type="project" value="TreeGrafter"/>
</dbReference>
<dbReference type="InterPro" id="IPR001650">
    <property type="entry name" value="Helicase_C-like"/>
</dbReference>
<dbReference type="Gene3D" id="1.10.3210.30">
    <property type="match status" value="1"/>
</dbReference>
<name>A0A557WYP7_9MYCO</name>
<comment type="similarity">
    <text evidence="1">In the N-terminal section; belongs to the CRISPR-associated nuclease Cas3-HD family.</text>
</comment>
<dbReference type="GO" id="GO:0046872">
    <property type="term" value="F:metal ion binding"/>
    <property type="evidence" value="ECO:0007669"/>
    <property type="project" value="UniProtKB-KW"/>
</dbReference>
<dbReference type="Proteomes" id="UP000320513">
    <property type="component" value="Unassembled WGS sequence"/>
</dbReference>
<keyword evidence="5" id="KW-0378">Hydrolase</keyword>
<dbReference type="InterPro" id="IPR050547">
    <property type="entry name" value="DEAD_box_RNA_helicases"/>
</dbReference>
<dbReference type="SUPFAM" id="SSF52540">
    <property type="entry name" value="P-loop containing nucleoside triphosphate hydrolases"/>
    <property type="match status" value="1"/>
</dbReference>
<gene>
    <name evidence="10" type="primary">cas3u</name>
    <name evidence="10" type="ORF">FPZ47_25080</name>
</gene>
<dbReference type="GO" id="GO:0005524">
    <property type="term" value="F:ATP binding"/>
    <property type="evidence" value="ECO:0007669"/>
    <property type="project" value="UniProtKB-KW"/>
</dbReference>
<keyword evidence="6" id="KW-0347">Helicase</keyword>
<keyword evidence="11" id="KW-1185">Reference proteome</keyword>
<dbReference type="InterPro" id="IPR013444">
    <property type="entry name" value="Helicase_Cas3_CRISPR-ass_Anaes"/>
</dbReference>
<dbReference type="InterPro" id="IPR027417">
    <property type="entry name" value="P-loop_NTPase"/>
</dbReference>
<dbReference type="InterPro" id="IPR038257">
    <property type="entry name" value="CRISPR-assoc_Cas3_HD_sf"/>
</dbReference>
<organism evidence="10 11">
    <name type="scientific">Mycobacterium helveticum</name>
    <dbReference type="NCBI Taxonomy" id="2592811"/>
    <lineage>
        <taxon>Bacteria</taxon>
        <taxon>Bacillati</taxon>
        <taxon>Actinomycetota</taxon>
        <taxon>Actinomycetes</taxon>
        <taxon>Mycobacteriales</taxon>
        <taxon>Mycobacteriaceae</taxon>
        <taxon>Mycobacterium</taxon>
    </lineage>
</organism>
<dbReference type="RefSeq" id="WP_144956566.1">
    <property type="nucleotide sequence ID" value="NZ_VMQU01000174.1"/>
</dbReference>
<evidence type="ECO:0000256" key="7">
    <source>
        <dbReference type="ARBA" id="ARBA00022840"/>
    </source>
</evidence>
<dbReference type="AlphaFoldDB" id="A0A557WYP7"/>